<organism evidence="7 8">
    <name type="scientific">Serratia odorifera DSM 4582</name>
    <dbReference type="NCBI Taxonomy" id="667129"/>
    <lineage>
        <taxon>Bacteria</taxon>
        <taxon>Pseudomonadati</taxon>
        <taxon>Pseudomonadota</taxon>
        <taxon>Gammaproteobacteria</taxon>
        <taxon>Enterobacterales</taxon>
        <taxon>Yersiniaceae</taxon>
        <taxon>Serratia</taxon>
    </lineage>
</organism>
<protein>
    <submittedName>
        <fullName evidence="7">Site-specific recombinase, phage integrase family</fullName>
    </submittedName>
</protein>
<dbReference type="GO" id="GO:0003677">
    <property type="term" value="F:DNA binding"/>
    <property type="evidence" value="ECO:0007669"/>
    <property type="project" value="UniProtKB-UniRule"/>
</dbReference>
<dbReference type="InterPro" id="IPR011010">
    <property type="entry name" value="DNA_brk_join_enz"/>
</dbReference>
<dbReference type="PANTHER" id="PTHR30349">
    <property type="entry name" value="PHAGE INTEGRASE-RELATED"/>
    <property type="match status" value="1"/>
</dbReference>
<dbReference type="RefSeq" id="WP_004960665.1">
    <property type="nucleotide sequence ID" value="NZ_GG753567.1"/>
</dbReference>
<dbReference type="HOGENOM" id="CLU_027562_32_1_6"/>
<dbReference type="EMBL" id="ADBY01000046">
    <property type="protein sequence ID" value="EFE95646.1"/>
    <property type="molecule type" value="Genomic_DNA"/>
</dbReference>
<dbReference type="InterPro" id="IPR002104">
    <property type="entry name" value="Integrase_catalytic"/>
</dbReference>
<evidence type="ECO:0000313" key="7">
    <source>
        <dbReference type="EMBL" id="EFE95646.1"/>
    </source>
</evidence>
<dbReference type="Pfam" id="PF00589">
    <property type="entry name" value="Phage_integrase"/>
    <property type="match status" value="1"/>
</dbReference>
<dbReference type="InterPro" id="IPR044068">
    <property type="entry name" value="CB"/>
</dbReference>
<dbReference type="PROSITE" id="PS51900">
    <property type="entry name" value="CB"/>
    <property type="match status" value="1"/>
</dbReference>
<proteinExistence type="predicted"/>
<feature type="domain" description="Core-binding (CB)" evidence="6">
    <location>
        <begin position="58"/>
        <end position="140"/>
    </location>
</feature>
<dbReference type="GO" id="GO:0006310">
    <property type="term" value="P:DNA recombination"/>
    <property type="evidence" value="ECO:0007669"/>
    <property type="project" value="UniProtKB-KW"/>
</dbReference>
<name>D4E3U8_SEROD</name>
<keyword evidence="2 4" id="KW-0238">DNA-binding</keyword>
<sequence length="345" mass="39150">MYKVGLMHMATLRKLPSGKWNAQVRIKGHPTQTKTFFTIEEAEKWSSDCEEKFKRSESTVKALSLVYLEEVLTKNGKPRGGYDSIRNRLVNLDKHFGSTSLEKITSENVATYKVERLKKAANGTVRLELQLLSRFLRWAASEKGVACNDVVKPVRLPEAGKPRDKILTPLQYQMILERVETCRSKLSGGLQGMSEAKAIIILAWETAMRRGEILALTPAMIDFRQRVIHLADHQTKNAEARDVPLSSTALDLLKSLCEGKEEERYRHTKLFSLRPYSVSQAFRRACREARIEGVCFHSLRHTCITRYAEKGLNTIQLQCISGHKDITMLARYSHIKASSVAALME</sequence>
<evidence type="ECO:0000259" key="6">
    <source>
        <dbReference type="PROSITE" id="PS51900"/>
    </source>
</evidence>
<dbReference type="CDD" id="cd00796">
    <property type="entry name" value="INT_Rci_Hp1_C"/>
    <property type="match status" value="1"/>
</dbReference>
<comment type="caution">
    <text evidence="7">The sequence shown here is derived from an EMBL/GenBank/DDBJ whole genome shotgun (WGS) entry which is preliminary data.</text>
</comment>
<dbReference type="InterPro" id="IPR013762">
    <property type="entry name" value="Integrase-like_cat_sf"/>
</dbReference>
<dbReference type="PROSITE" id="PS51898">
    <property type="entry name" value="TYR_RECOMBINASE"/>
    <property type="match status" value="1"/>
</dbReference>
<evidence type="ECO:0000256" key="4">
    <source>
        <dbReference type="PROSITE-ProRule" id="PRU01248"/>
    </source>
</evidence>
<dbReference type="STRING" id="667129.HMPREF0758_2848"/>
<evidence type="ECO:0000256" key="2">
    <source>
        <dbReference type="ARBA" id="ARBA00023125"/>
    </source>
</evidence>
<evidence type="ECO:0000259" key="5">
    <source>
        <dbReference type="PROSITE" id="PS51898"/>
    </source>
</evidence>
<evidence type="ECO:0000256" key="3">
    <source>
        <dbReference type="ARBA" id="ARBA00023172"/>
    </source>
</evidence>
<dbReference type="PANTHER" id="PTHR30349:SF94">
    <property type="entry name" value="INTEGRASE_RECOMBINASE HI_1414-RELATED"/>
    <property type="match status" value="1"/>
</dbReference>
<keyword evidence="8" id="KW-1185">Reference proteome</keyword>
<dbReference type="Gene3D" id="1.10.443.10">
    <property type="entry name" value="Intergrase catalytic core"/>
    <property type="match status" value="1"/>
</dbReference>
<dbReference type="InterPro" id="IPR010998">
    <property type="entry name" value="Integrase_recombinase_N"/>
</dbReference>
<dbReference type="InterPro" id="IPR050090">
    <property type="entry name" value="Tyrosine_recombinase_XerCD"/>
</dbReference>
<dbReference type="AlphaFoldDB" id="D4E3U8"/>
<keyword evidence="3" id="KW-0233">DNA recombination</keyword>
<reference evidence="7 8" key="1">
    <citation type="submission" date="2010-01" db="EMBL/GenBank/DDBJ databases">
        <authorList>
            <person name="Muzny D."/>
            <person name="Qin X."/>
            <person name="Deng J."/>
            <person name="Jiang H."/>
            <person name="Liu Y."/>
            <person name="Qu J."/>
            <person name="Song X.-Z."/>
            <person name="Zhang L."/>
            <person name="Thornton R."/>
            <person name="Coyle M."/>
            <person name="Francisco L."/>
            <person name="Jackson L."/>
            <person name="Javaid M."/>
            <person name="Korchina V."/>
            <person name="Kovar C."/>
            <person name="Mata R."/>
            <person name="Mathew T."/>
            <person name="Ngo R."/>
            <person name="Nguyen L."/>
            <person name="Nguyen N."/>
            <person name="Okwuonu G."/>
            <person name="Ongeri F."/>
            <person name="Pham C."/>
            <person name="Simmons D."/>
            <person name="Wilczek-Boney K."/>
            <person name="Hale W."/>
            <person name="Jakkamsetti A."/>
            <person name="Pham P."/>
            <person name="Ruth R."/>
            <person name="San Lucas F."/>
            <person name="Warren J."/>
            <person name="Zhang J."/>
            <person name="Zhao Z."/>
            <person name="Zhou C."/>
            <person name="Zhu D."/>
            <person name="Lee S."/>
            <person name="Bess C."/>
            <person name="Blankenburg K."/>
            <person name="Forbes L."/>
            <person name="Fu Q."/>
            <person name="Gubbala S."/>
            <person name="Hirani K."/>
            <person name="Jayaseelan J.C."/>
            <person name="Lara F."/>
            <person name="Munidasa M."/>
            <person name="Palculict T."/>
            <person name="Patil S."/>
            <person name="Pu L.-L."/>
            <person name="Saada N."/>
            <person name="Tang L."/>
            <person name="Weissenberger G."/>
            <person name="Zhu Y."/>
            <person name="Hemphill L."/>
            <person name="Shang Y."/>
            <person name="Youmans B."/>
            <person name="Ayvaz T."/>
            <person name="Ross M."/>
            <person name="Santibanez J."/>
            <person name="Aqrawi P."/>
            <person name="Gross S."/>
            <person name="Joshi V."/>
            <person name="Fowler G."/>
            <person name="Nazareth L."/>
            <person name="Reid J."/>
            <person name="Worley K."/>
            <person name="Petrosino J."/>
            <person name="Highlander S."/>
            <person name="Gibbs R."/>
        </authorList>
    </citation>
    <scope>NUCLEOTIDE SEQUENCE [LARGE SCALE GENOMIC DNA]</scope>
    <source>
        <strain evidence="7 8">DSM 4582</strain>
    </source>
</reference>
<dbReference type="GO" id="GO:0015074">
    <property type="term" value="P:DNA integration"/>
    <property type="evidence" value="ECO:0007669"/>
    <property type="project" value="UniProtKB-KW"/>
</dbReference>
<keyword evidence="1" id="KW-0229">DNA integration</keyword>
<dbReference type="Proteomes" id="UP000005723">
    <property type="component" value="Unassembled WGS sequence"/>
</dbReference>
<evidence type="ECO:0000256" key="1">
    <source>
        <dbReference type="ARBA" id="ARBA00022908"/>
    </source>
</evidence>
<feature type="domain" description="Tyr recombinase" evidence="5">
    <location>
        <begin position="162"/>
        <end position="345"/>
    </location>
</feature>
<dbReference type="SUPFAM" id="SSF56349">
    <property type="entry name" value="DNA breaking-rejoining enzymes"/>
    <property type="match status" value="1"/>
</dbReference>
<dbReference type="Gene3D" id="1.10.150.130">
    <property type="match status" value="1"/>
</dbReference>
<accession>D4E3U8</accession>
<gene>
    <name evidence="7" type="ORF">HMPREF0758_2848</name>
</gene>
<evidence type="ECO:0000313" key="8">
    <source>
        <dbReference type="Proteomes" id="UP000005723"/>
    </source>
</evidence>